<dbReference type="InterPro" id="IPR007721">
    <property type="entry name" value="RbsD_FucU"/>
</dbReference>
<comment type="catalytic activity">
    <reaction evidence="1">
        <text>beta-D-ribopyranose = beta-D-ribofuranose</text>
        <dbReference type="Rhea" id="RHEA:25432"/>
        <dbReference type="ChEBI" id="CHEBI:27476"/>
        <dbReference type="ChEBI" id="CHEBI:47002"/>
        <dbReference type="EC" id="5.4.99.62"/>
    </reaction>
</comment>
<evidence type="ECO:0000313" key="4">
    <source>
        <dbReference type="EMBL" id="MBP0617387.1"/>
    </source>
</evidence>
<dbReference type="EMBL" id="JAGJCF010000015">
    <property type="protein sequence ID" value="MBP0617387.1"/>
    <property type="molecule type" value="Genomic_DNA"/>
</dbReference>
<dbReference type="SUPFAM" id="SSF102546">
    <property type="entry name" value="RbsD-like"/>
    <property type="match status" value="1"/>
</dbReference>
<dbReference type="PANTHER" id="PTHR31690:SF4">
    <property type="entry name" value="FUCOSE MUTAROTASE"/>
    <property type="match status" value="1"/>
</dbReference>
<dbReference type="Pfam" id="PF05025">
    <property type="entry name" value="RbsD_FucU"/>
    <property type="match status" value="1"/>
</dbReference>
<dbReference type="Gene3D" id="3.40.1650.10">
    <property type="entry name" value="RbsD-like domain"/>
    <property type="match status" value="1"/>
</dbReference>
<keyword evidence="2" id="KW-0413">Isomerase</keyword>
<name>A0ABS4BKY1_9HYPH</name>
<reference evidence="4 5" key="1">
    <citation type="submission" date="2021-04" db="EMBL/GenBank/DDBJ databases">
        <title>Whole genome sequence of Jiella sp. KSK16Y-1.</title>
        <authorList>
            <person name="Tuo L."/>
        </authorList>
    </citation>
    <scope>NUCLEOTIDE SEQUENCE [LARGE SCALE GENOMIC DNA]</scope>
    <source>
        <strain evidence="4 5">KSK16Y-1</strain>
    </source>
</reference>
<evidence type="ECO:0000256" key="1">
    <source>
        <dbReference type="ARBA" id="ARBA00000223"/>
    </source>
</evidence>
<comment type="caution">
    <text evidence="4">The sequence shown here is derived from an EMBL/GenBank/DDBJ whole genome shotgun (WGS) entry which is preliminary data.</text>
</comment>
<keyword evidence="5" id="KW-1185">Reference proteome</keyword>
<evidence type="ECO:0000313" key="5">
    <source>
        <dbReference type="Proteomes" id="UP000678276"/>
    </source>
</evidence>
<dbReference type="PANTHER" id="PTHR31690">
    <property type="entry name" value="FUCOSE MUTAROTASE"/>
    <property type="match status" value="1"/>
</dbReference>
<accession>A0ABS4BKY1</accession>
<evidence type="ECO:0008006" key="6">
    <source>
        <dbReference type="Google" id="ProtNLM"/>
    </source>
</evidence>
<dbReference type="RefSeq" id="WP_209596093.1">
    <property type="nucleotide sequence ID" value="NZ_JAGJCF010000015.1"/>
</dbReference>
<dbReference type="InterPro" id="IPR023750">
    <property type="entry name" value="RbsD-like_sf"/>
</dbReference>
<protein>
    <recommendedName>
        <fullName evidence="6">D-ribose pyranase</fullName>
    </recommendedName>
</protein>
<evidence type="ECO:0000256" key="3">
    <source>
        <dbReference type="ARBA" id="ARBA00036324"/>
    </source>
</evidence>
<dbReference type="Proteomes" id="UP000678276">
    <property type="component" value="Unassembled WGS sequence"/>
</dbReference>
<gene>
    <name evidence="4" type="ORF">J6595_17505</name>
</gene>
<proteinExistence type="predicted"/>
<sequence>MLKTISPLITPELLQILAAMGHGDELVLADRNFPAASVAAETVTGVLVQMTGVGTTEAAEAILSLMPLDTFVDAPVRHMAPEGEPEAEFAVHRDMQAIVDAAEGREVAIEAVERFDFYDEAKTAYAVVRTGETRPYGCFIFKKGVIADPAAE</sequence>
<comment type="catalytic activity">
    <reaction evidence="3">
        <text>alpha-L-fucose = beta-L-fucose</text>
        <dbReference type="Rhea" id="RHEA:25580"/>
        <dbReference type="ChEBI" id="CHEBI:42548"/>
        <dbReference type="ChEBI" id="CHEBI:42589"/>
        <dbReference type="EC" id="5.1.3.29"/>
    </reaction>
</comment>
<evidence type="ECO:0000256" key="2">
    <source>
        <dbReference type="ARBA" id="ARBA00023235"/>
    </source>
</evidence>
<organism evidence="4 5">
    <name type="scientific">Jiella mangrovi</name>
    <dbReference type="NCBI Taxonomy" id="2821407"/>
    <lineage>
        <taxon>Bacteria</taxon>
        <taxon>Pseudomonadati</taxon>
        <taxon>Pseudomonadota</taxon>
        <taxon>Alphaproteobacteria</taxon>
        <taxon>Hyphomicrobiales</taxon>
        <taxon>Aurantimonadaceae</taxon>
        <taxon>Jiella</taxon>
    </lineage>
</organism>
<dbReference type="InterPro" id="IPR050443">
    <property type="entry name" value="RbsD/FucU_mutarotase"/>
</dbReference>